<dbReference type="Proteomes" id="UP001152797">
    <property type="component" value="Unassembled WGS sequence"/>
</dbReference>
<feature type="signal peptide" evidence="1">
    <location>
        <begin position="1"/>
        <end position="23"/>
    </location>
</feature>
<keyword evidence="1" id="KW-0732">Signal</keyword>
<dbReference type="EMBL" id="CAMXCT030000491">
    <property type="protein sequence ID" value="CAL4766813.1"/>
    <property type="molecule type" value="Genomic_DNA"/>
</dbReference>
<dbReference type="EMBL" id="CAMXCT010000491">
    <property type="protein sequence ID" value="CAI3979501.1"/>
    <property type="molecule type" value="Genomic_DNA"/>
</dbReference>
<evidence type="ECO:0000313" key="3">
    <source>
        <dbReference type="EMBL" id="CAL1132876.1"/>
    </source>
</evidence>
<reference evidence="2" key="1">
    <citation type="submission" date="2022-10" db="EMBL/GenBank/DDBJ databases">
        <authorList>
            <person name="Chen Y."/>
            <person name="Dougan E. K."/>
            <person name="Chan C."/>
            <person name="Rhodes N."/>
            <person name="Thang M."/>
        </authorList>
    </citation>
    <scope>NUCLEOTIDE SEQUENCE</scope>
</reference>
<accession>A0A9P1BU43</accession>
<gene>
    <name evidence="2" type="ORF">C1SCF055_LOCUS7444</name>
</gene>
<protein>
    <submittedName>
        <fullName evidence="2">Uncharacterized protein</fullName>
    </submittedName>
</protein>
<evidence type="ECO:0000256" key="1">
    <source>
        <dbReference type="SAM" id="SignalP"/>
    </source>
</evidence>
<feature type="chain" id="PRO_5043269798" evidence="1">
    <location>
        <begin position="24"/>
        <end position="191"/>
    </location>
</feature>
<evidence type="ECO:0000313" key="4">
    <source>
        <dbReference type="Proteomes" id="UP001152797"/>
    </source>
</evidence>
<dbReference type="AlphaFoldDB" id="A0A9P1BU43"/>
<sequence length="191" mass="20982">MVVAELLRWRAPASLMLLLVALSQNPVLVAPPALVPNDFVEIFSGDAAVTLACWDRGMVGSCHDIAYTSLMDLTTTHGFLLVCREVWNTKPGGMCLIGICCNSFTRMSSHTAGRDCFNSFLGNQGYSFVATGNLLCSRVELILWICLARSIRFVVEQPEGSSLPNHPRMQEIFACAVVTWPSFILKQILTP</sequence>
<keyword evidence="4" id="KW-1185">Reference proteome</keyword>
<dbReference type="EMBL" id="CAMXCT020000491">
    <property type="protein sequence ID" value="CAL1132876.1"/>
    <property type="molecule type" value="Genomic_DNA"/>
</dbReference>
<comment type="caution">
    <text evidence="2">The sequence shown here is derived from an EMBL/GenBank/DDBJ whole genome shotgun (WGS) entry which is preliminary data.</text>
</comment>
<reference evidence="3" key="2">
    <citation type="submission" date="2024-04" db="EMBL/GenBank/DDBJ databases">
        <authorList>
            <person name="Chen Y."/>
            <person name="Shah S."/>
            <person name="Dougan E. K."/>
            <person name="Thang M."/>
            <person name="Chan C."/>
        </authorList>
    </citation>
    <scope>NUCLEOTIDE SEQUENCE [LARGE SCALE GENOMIC DNA]</scope>
</reference>
<name>A0A9P1BU43_9DINO</name>
<evidence type="ECO:0000313" key="2">
    <source>
        <dbReference type="EMBL" id="CAI3979501.1"/>
    </source>
</evidence>
<organism evidence="2">
    <name type="scientific">Cladocopium goreaui</name>
    <dbReference type="NCBI Taxonomy" id="2562237"/>
    <lineage>
        <taxon>Eukaryota</taxon>
        <taxon>Sar</taxon>
        <taxon>Alveolata</taxon>
        <taxon>Dinophyceae</taxon>
        <taxon>Suessiales</taxon>
        <taxon>Symbiodiniaceae</taxon>
        <taxon>Cladocopium</taxon>
    </lineage>
</organism>
<proteinExistence type="predicted"/>